<evidence type="ECO:0000313" key="1">
    <source>
        <dbReference type="EMBL" id="MEQ2248895.1"/>
    </source>
</evidence>
<sequence length="128" mass="14567">MTRCAQNIALSGTDSDLIEARQAASTYLYNYVIWRLSRRRKAAEKIAQGRLIGKKRGRSQAKSEEGKRFTKTTSCFRPPCLLRGILELNFKTMYGCCLRLSARAQVACKSNEDHTPHWRPTLKGKLNC</sequence>
<name>A0ABV0UUK7_9TELE</name>
<organism evidence="1 2">
    <name type="scientific">Ilyodon furcidens</name>
    <name type="common">goldbreast splitfin</name>
    <dbReference type="NCBI Taxonomy" id="33524"/>
    <lineage>
        <taxon>Eukaryota</taxon>
        <taxon>Metazoa</taxon>
        <taxon>Chordata</taxon>
        <taxon>Craniata</taxon>
        <taxon>Vertebrata</taxon>
        <taxon>Euteleostomi</taxon>
        <taxon>Actinopterygii</taxon>
        <taxon>Neopterygii</taxon>
        <taxon>Teleostei</taxon>
        <taxon>Neoteleostei</taxon>
        <taxon>Acanthomorphata</taxon>
        <taxon>Ovalentaria</taxon>
        <taxon>Atherinomorphae</taxon>
        <taxon>Cyprinodontiformes</taxon>
        <taxon>Goodeidae</taxon>
        <taxon>Ilyodon</taxon>
    </lineage>
</organism>
<accession>A0ABV0UUK7</accession>
<proteinExistence type="predicted"/>
<keyword evidence="2" id="KW-1185">Reference proteome</keyword>
<dbReference type="EMBL" id="JAHRIQ010083856">
    <property type="protein sequence ID" value="MEQ2248895.1"/>
    <property type="molecule type" value="Genomic_DNA"/>
</dbReference>
<gene>
    <name evidence="1" type="ORF">ILYODFUR_023787</name>
</gene>
<comment type="caution">
    <text evidence="1">The sequence shown here is derived from an EMBL/GenBank/DDBJ whole genome shotgun (WGS) entry which is preliminary data.</text>
</comment>
<reference evidence="1 2" key="1">
    <citation type="submission" date="2021-06" db="EMBL/GenBank/DDBJ databases">
        <authorList>
            <person name="Palmer J.M."/>
        </authorList>
    </citation>
    <scope>NUCLEOTIDE SEQUENCE [LARGE SCALE GENOMIC DNA]</scope>
    <source>
        <strain evidence="2">if_2019</strain>
        <tissue evidence="1">Muscle</tissue>
    </source>
</reference>
<protein>
    <submittedName>
        <fullName evidence="1">Uncharacterized protein</fullName>
    </submittedName>
</protein>
<dbReference type="Proteomes" id="UP001482620">
    <property type="component" value="Unassembled WGS sequence"/>
</dbReference>
<evidence type="ECO:0000313" key="2">
    <source>
        <dbReference type="Proteomes" id="UP001482620"/>
    </source>
</evidence>